<dbReference type="Gene3D" id="1.25.40.390">
    <property type="match status" value="1"/>
</dbReference>
<evidence type="ECO:0000313" key="7">
    <source>
        <dbReference type="EMBL" id="CAF4331899.1"/>
    </source>
</evidence>
<evidence type="ECO:0000256" key="4">
    <source>
        <dbReference type="ARBA" id="ARBA00023237"/>
    </source>
</evidence>
<dbReference type="Proteomes" id="UP000663842">
    <property type="component" value="Unassembled WGS sequence"/>
</dbReference>
<evidence type="ECO:0000313" key="6">
    <source>
        <dbReference type="EMBL" id="CAF2150796.1"/>
    </source>
</evidence>
<dbReference type="Pfam" id="PF07980">
    <property type="entry name" value="SusD_RagB"/>
    <property type="match status" value="1"/>
</dbReference>
<dbReference type="Proteomes" id="UP000663887">
    <property type="component" value="Unassembled WGS sequence"/>
</dbReference>
<keyword evidence="4" id="KW-0998">Cell outer membrane</keyword>
<keyword evidence="3" id="KW-0472">Membrane</keyword>
<reference evidence="6" key="1">
    <citation type="submission" date="2021-02" db="EMBL/GenBank/DDBJ databases">
        <authorList>
            <person name="Nowell W R."/>
        </authorList>
    </citation>
    <scope>NUCLEOTIDE SEQUENCE</scope>
</reference>
<comment type="subcellular location">
    <subcellularLocation>
        <location evidence="1">Cell outer membrane</location>
    </subcellularLocation>
</comment>
<evidence type="ECO:0000313" key="8">
    <source>
        <dbReference type="Proteomes" id="UP000663887"/>
    </source>
</evidence>
<evidence type="ECO:0000256" key="3">
    <source>
        <dbReference type="ARBA" id="ARBA00023136"/>
    </source>
</evidence>
<accession>A0A816XZ18</accession>
<proteinExistence type="predicted"/>
<sequence length="441" mass="48394">MFALSEISTDALVAPTRGGDWDDNGAWRQIHVHTWDPIHVEVRDAWNSLLSNVYNCNQVIYNNGSAANVLEARFLIAFYYYNVIDFFGQTPYRDQGTDINDDAKVWTRTEATNFVISELEAILPSFPARTVNDASTANKDAAHFLLAKLYLNKAVFTSANPAGPYTFAAADMTKVVQNVDAISSSLATDYWDNFKPTNNTSAEILFSSKNVRSGDGGGIQSRWRMCQHYNQTPGGWNGFSTVAEYYNRFAATDKRKNYSDAGTIAAFGNPAGFQVGQQYAPGGVTPLNDRNGHPLVFTPAVTMITSGATLETAGIRAEKYIPDAVDLGAPENDYVFFRYADALLMKEEAILSGGSGTSGTVLADLAARSGVTAAPNTLDGIYAERGRELWWEGWRRNDMIRFGKYLEARELKPSVSAAKYVLLPIPAAALLNPNLKQNDGY</sequence>
<dbReference type="EMBL" id="CAJOBF010013655">
    <property type="protein sequence ID" value="CAF4331899.1"/>
    <property type="molecule type" value="Genomic_DNA"/>
</dbReference>
<dbReference type="InterPro" id="IPR011990">
    <property type="entry name" value="TPR-like_helical_dom_sf"/>
</dbReference>
<dbReference type="InterPro" id="IPR012944">
    <property type="entry name" value="SusD_RagB_dom"/>
</dbReference>
<gene>
    <name evidence="7" type="ORF">UXM345_LOCUS35043</name>
    <name evidence="6" type="ORF">XDN619_LOCUS28629</name>
</gene>
<dbReference type="AlphaFoldDB" id="A0A816XZ18"/>
<feature type="domain" description="RagB/SusD" evidence="5">
    <location>
        <begin position="190"/>
        <end position="408"/>
    </location>
</feature>
<comment type="caution">
    <text evidence="6">The sequence shown here is derived from an EMBL/GenBank/DDBJ whole genome shotgun (WGS) entry which is preliminary data.</text>
</comment>
<evidence type="ECO:0000256" key="2">
    <source>
        <dbReference type="ARBA" id="ARBA00022729"/>
    </source>
</evidence>
<evidence type="ECO:0000256" key="1">
    <source>
        <dbReference type="ARBA" id="ARBA00004442"/>
    </source>
</evidence>
<organism evidence="6 8">
    <name type="scientific">Rotaria magnacalcarata</name>
    <dbReference type="NCBI Taxonomy" id="392030"/>
    <lineage>
        <taxon>Eukaryota</taxon>
        <taxon>Metazoa</taxon>
        <taxon>Spiralia</taxon>
        <taxon>Gnathifera</taxon>
        <taxon>Rotifera</taxon>
        <taxon>Eurotatoria</taxon>
        <taxon>Bdelloidea</taxon>
        <taxon>Philodinida</taxon>
        <taxon>Philodinidae</taxon>
        <taxon>Rotaria</taxon>
    </lineage>
</organism>
<name>A0A816XZ18_9BILA</name>
<dbReference type="SUPFAM" id="SSF48452">
    <property type="entry name" value="TPR-like"/>
    <property type="match status" value="1"/>
</dbReference>
<protein>
    <recommendedName>
        <fullName evidence="5">RagB/SusD domain-containing protein</fullName>
    </recommendedName>
</protein>
<dbReference type="EMBL" id="CAJNRG010013675">
    <property type="protein sequence ID" value="CAF2150796.1"/>
    <property type="molecule type" value="Genomic_DNA"/>
</dbReference>
<keyword evidence="2" id="KW-0732">Signal</keyword>
<evidence type="ECO:0000259" key="5">
    <source>
        <dbReference type="Pfam" id="PF07980"/>
    </source>
</evidence>